<keyword evidence="2" id="KW-1185">Reference proteome</keyword>
<gene>
    <name evidence="1" type="ORF">PDE001_LOCUS1297</name>
</gene>
<proteinExistence type="predicted"/>
<evidence type="ECO:0000313" key="2">
    <source>
        <dbReference type="Proteomes" id="UP001162029"/>
    </source>
</evidence>
<sequence>MRSMSFQDLFLKSSAMPVSTQLSSITSLPSPNSACVGLGGYDMAETADSTAKNSIDFILDEGNQVAIKLELSSVPGALNSELQTSTKRCLTEMDAPSPKRKKRKACICKEPGCDNT</sequence>
<dbReference type="Proteomes" id="UP001162029">
    <property type="component" value="Unassembled WGS sequence"/>
</dbReference>
<organism evidence="1 2">
    <name type="scientific">Peronospora destructor</name>
    <dbReference type="NCBI Taxonomy" id="86335"/>
    <lineage>
        <taxon>Eukaryota</taxon>
        <taxon>Sar</taxon>
        <taxon>Stramenopiles</taxon>
        <taxon>Oomycota</taxon>
        <taxon>Peronosporomycetes</taxon>
        <taxon>Peronosporales</taxon>
        <taxon>Peronosporaceae</taxon>
        <taxon>Peronospora</taxon>
    </lineage>
</organism>
<name>A0AAV0T667_9STRA</name>
<comment type="caution">
    <text evidence="1">The sequence shown here is derived from an EMBL/GenBank/DDBJ whole genome shotgun (WGS) entry which is preliminary data.</text>
</comment>
<dbReference type="EMBL" id="CANTFM010000218">
    <property type="protein sequence ID" value="CAI5715288.1"/>
    <property type="molecule type" value="Genomic_DNA"/>
</dbReference>
<reference evidence="1" key="1">
    <citation type="submission" date="2022-12" db="EMBL/GenBank/DDBJ databases">
        <authorList>
            <person name="Webb A."/>
        </authorList>
    </citation>
    <scope>NUCLEOTIDE SEQUENCE</scope>
    <source>
        <strain evidence="1">Pd1</strain>
    </source>
</reference>
<protein>
    <submittedName>
        <fullName evidence="1">Uncharacterized protein</fullName>
    </submittedName>
</protein>
<accession>A0AAV0T667</accession>
<dbReference type="AlphaFoldDB" id="A0AAV0T667"/>
<evidence type="ECO:0000313" key="1">
    <source>
        <dbReference type="EMBL" id="CAI5715288.1"/>
    </source>
</evidence>